<evidence type="ECO:0000313" key="2">
    <source>
        <dbReference type="EMBL" id="TCO12837.1"/>
    </source>
</evidence>
<evidence type="ECO:0000313" key="3">
    <source>
        <dbReference type="Proteomes" id="UP000294508"/>
    </source>
</evidence>
<dbReference type="EMBL" id="SLWN01000028">
    <property type="protein sequence ID" value="TCO12837.1"/>
    <property type="molecule type" value="Genomic_DNA"/>
</dbReference>
<accession>A0A4R2GSD4</accession>
<proteinExistence type="predicted"/>
<keyword evidence="3" id="KW-1185">Reference proteome</keyword>
<gene>
    <name evidence="2" type="ORF">EV652_1288</name>
</gene>
<feature type="chain" id="PRO_5038863451" description="PknH-like protein" evidence="1">
    <location>
        <begin position="25"/>
        <end position="225"/>
    </location>
</feature>
<reference evidence="2 3" key="1">
    <citation type="journal article" date="2015" name="Stand. Genomic Sci.">
        <title>Genomic Encyclopedia of Bacterial and Archaeal Type Strains, Phase III: the genomes of soil and plant-associated and newly described type strains.</title>
        <authorList>
            <person name="Whitman W.B."/>
            <person name="Woyke T."/>
            <person name="Klenk H.P."/>
            <person name="Zhou Y."/>
            <person name="Lilburn T.G."/>
            <person name="Beck B.J."/>
            <person name="De Vos P."/>
            <person name="Vandamme P."/>
            <person name="Eisen J.A."/>
            <person name="Garrity G."/>
            <person name="Hugenholtz P."/>
            <person name="Kyrpides N.C."/>
        </authorList>
    </citation>
    <scope>NUCLEOTIDE SEQUENCE [LARGE SCALE GENOMIC DNA]</scope>
    <source>
        <strain evidence="2 3">VKM Ac-2572</strain>
    </source>
</reference>
<evidence type="ECO:0000256" key="1">
    <source>
        <dbReference type="SAM" id="SignalP"/>
    </source>
</evidence>
<dbReference type="OrthoDB" id="3826967at2"/>
<feature type="signal peptide" evidence="1">
    <location>
        <begin position="1"/>
        <end position="24"/>
    </location>
</feature>
<comment type="caution">
    <text evidence="2">The sequence shown here is derived from an EMBL/GenBank/DDBJ whole genome shotgun (WGS) entry which is preliminary data.</text>
</comment>
<organism evidence="2 3">
    <name type="scientific">Kribbella steppae</name>
    <dbReference type="NCBI Taxonomy" id="2512223"/>
    <lineage>
        <taxon>Bacteria</taxon>
        <taxon>Bacillati</taxon>
        <taxon>Actinomycetota</taxon>
        <taxon>Actinomycetes</taxon>
        <taxon>Propionibacteriales</taxon>
        <taxon>Kribbellaceae</taxon>
        <taxon>Kribbella</taxon>
    </lineage>
</organism>
<protein>
    <recommendedName>
        <fullName evidence="4">PknH-like protein</fullName>
    </recommendedName>
</protein>
<name>A0A4R2GSD4_9ACTN</name>
<keyword evidence="1" id="KW-0732">Signal</keyword>
<dbReference type="RefSeq" id="WP_132217015.1">
    <property type="nucleotide sequence ID" value="NZ_SLWN01000028.1"/>
</dbReference>
<sequence length="225" mass="23955">MKNLRKGWKAAAAGLTTIGLAAVAYGNLPAANAEQTSRQAATAASGTVLSRAKHMVTVAEVRKADPKTPWSVQIDMGLLSRTYCGVYSTEGKNVASRLARAYTDDMANYGRQHVTAYRTPAAAKAAYYSIVKTVLTCTASKPAPTHARKITENRVVKGAAGPTRVIRWYDYPLPNDPGSEAGGFPYAITLRGTTVSVLAFRGYGPGMSAPSFDRLARMAAAKLPR</sequence>
<dbReference type="AlphaFoldDB" id="A0A4R2GSD4"/>
<dbReference type="Proteomes" id="UP000294508">
    <property type="component" value="Unassembled WGS sequence"/>
</dbReference>
<evidence type="ECO:0008006" key="4">
    <source>
        <dbReference type="Google" id="ProtNLM"/>
    </source>
</evidence>